<keyword evidence="1" id="KW-0723">Serine/threonine-protein kinase</keyword>
<evidence type="ECO:0000256" key="6">
    <source>
        <dbReference type="SAM" id="MobiDB-lite"/>
    </source>
</evidence>
<evidence type="ECO:0000256" key="2">
    <source>
        <dbReference type="ARBA" id="ARBA00022679"/>
    </source>
</evidence>
<dbReference type="Gene3D" id="1.10.510.10">
    <property type="entry name" value="Transferase(Phosphotransferase) domain 1"/>
    <property type="match status" value="1"/>
</dbReference>
<dbReference type="AlphaFoldDB" id="A0A0M0J5D5"/>
<keyword evidence="3" id="KW-0547">Nucleotide-binding</keyword>
<dbReference type="PANTHER" id="PTHR24058">
    <property type="entry name" value="DUAL SPECIFICITY PROTEIN KINASE"/>
    <property type="match status" value="1"/>
</dbReference>
<feature type="region of interest" description="Disordered" evidence="6">
    <location>
        <begin position="46"/>
        <end position="91"/>
    </location>
</feature>
<dbReference type="InterPro" id="IPR000719">
    <property type="entry name" value="Prot_kinase_dom"/>
</dbReference>
<dbReference type="SUPFAM" id="SSF56112">
    <property type="entry name" value="Protein kinase-like (PK-like)"/>
    <property type="match status" value="1"/>
</dbReference>
<dbReference type="GO" id="GO:0005524">
    <property type="term" value="F:ATP binding"/>
    <property type="evidence" value="ECO:0007669"/>
    <property type="project" value="UniProtKB-KW"/>
</dbReference>
<dbReference type="Gene3D" id="3.30.200.20">
    <property type="entry name" value="Phosphorylase Kinase, domain 1"/>
    <property type="match status" value="1"/>
</dbReference>
<dbReference type="GO" id="GO:0004674">
    <property type="term" value="F:protein serine/threonine kinase activity"/>
    <property type="evidence" value="ECO:0007669"/>
    <property type="project" value="UniProtKB-KW"/>
</dbReference>
<feature type="domain" description="Protein kinase" evidence="7">
    <location>
        <begin position="148"/>
        <end position="463"/>
    </location>
</feature>
<comment type="caution">
    <text evidence="8">The sequence shown here is derived from an EMBL/GenBank/DDBJ whole genome shotgun (WGS) entry which is preliminary data.</text>
</comment>
<dbReference type="EMBL" id="JWZX01003342">
    <property type="protein sequence ID" value="KOO21695.1"/>
    <property type="molecule type" value="Genomic_DNA"/>
</dbReference>
<dbReference type="Proteomes" id="UP000037460">
    <property type="component" value="Unassembled WGS sequence"/>
</dbReference>
<evidence type="ECO:0000313" key="8">
    <source>
        <dbReference type="EMBL" id="KOO21695.1"/>
    </source>
</evidence>
<organism evidence="8 9">
    <name type="scientific">Chrysochromulina tobinii</name>
    <dbReference type="NCBI Taxonomy" id="1460289"/>
    <lineage>
        <taxon>Eukaryota</taxon>
        <taxon>Haptista</taxon>
        <taxon>Haptophyta</taxon>
        <taxon>Prymnesiophyceae</taxon>
        <taxon>Prymnesiales</taxon>
        <taxon>Chrysochromulinaceae</taxon>
        <taxon>Chrysochromulina</taxon>
    </lineage>
</organism>
<feature type="region of interest" description="Disordered" evidence="6">
    <location>
        <begin position="520"/>
        <end position="596"/>
    </location>
</feature>
<reference evidence="9" key="1">
    <citation type="journal article" date="2015" name="PLoS Genet.">
        <title>Genome Sequence and Transcriptome Analyses of Chrysochromulina tobin: Metabolic Tools for Enhanced Algal Fitness in the Prominent Order Prymnesiales (Haptophyceae).</title>
        <authorList>
            <person name="Hovde B.T."/>
            <person name="Deodato C.R."/>
            <person name="Hunsperger H.M."/>
            <person name="Ryken S.A."/>
            <person name="Yost W."/>
            <person name="Jha R.K."/>
            <person name="Patterson J."/>
            <person name="Monnat R.J. Jr."/>
            <person name="Barlow S.B."/>
            <person name="Starkenburg S.R."/>
            <person name="Cattolico R.A."/>
        </authorList>
    </citation>
    <scope>NUCLEOTIDE SEQUENCE</scope>
    <source>
        <strain evidence="9">CCMP291</strain>
    </source>
</reference>
<evidence type="ECO:0000256" key="4">
    <source>
        <dbReference type="ARBA" id="ARBA00022777"/>
    </source>
</evidence>
<dbReference type="PANTHER" id="PTHR24058:SF124">
    <property type="entry name" value="PROTEIN KINASE SUPERFAMILY PROTEIN"/>
    <property type="match status" value="1"/>
</dbReference>
<dbReference type="PROSITE" id="PS00108">
    <property type="entry name" value="PROTEIN_KINASE_ST"/>
    <property type="match status" value="1"/>
</dbReference>
<evidence type="ECO:0000256" key="5">
    <source>
        <dbReference type="ARBA" id="ARBA00022840"/>
    </source>
</evidence>
<dbReference type="Pfam" id="PF00069">
    <property type="entry name" value="Pkinase"/>
    <property type="match status" value="1"/>
</dbReference>
<evidence type="ECO:0000256" key="1">
    <source>
        <dbReference type="ARBA" id="ARBA00022527"/>
    </source>
</evidence>
<feature type="compositionally biased region" description="Low complexity" evidence="6">
    <location>
        <begin position="54"/>
        <end position="75"/>
    </location>
</feature>
<keyword evidence="4" id="KW-0418">Kinase</keyword>
<keyword evidence="5" id="KW-0067">ATP-binding</keyword>
<evidence type="ECO:0000259" key="7">
    <source>
        <dbReference type="PROSITE" id="PS50011"/>
    </source>
</evidence>
<dbReference type="OrthoDB" id="9332038at2759"/>
<name>A0A0M0J5D5_9EUKA</name>
<dbReference type="InterPro" id="IPR011009">
    <property type="entry name" value="Kinase-like_dom_sf"/>
</dbReference>
<gene>
    <name evidence="8" type="ORF">Ctob_001280</name>
</gene>
<proteinExistence type="predicted"/>
<dbReference type="PROSITE" id="PS50011">
    <property type="entry name" value="PROTEIN_KINASE_DOM"/>
    <property type="match status" value="1"/>
</dbReference>
<dbReference type="InterPro" id="IPR008271">
    <property type="entry name" value="Ser/Thr_kinase_AS"/>
</dbReference>
<keyword evidence="2" id="KW-0808">Transferase</keyword>
<evidence type="ECO:0000256" key="3">
    <source>
        <dbReference type="ARBA" id="ARBA00022741"/>
    </source>
</evidence>
<protein>
    <recommendedName>
        <fullName evidence="7">Protein kinase domain-containing protein</fullName>
    </recommendedName>
</protein>
<sequence>MPDSDDVEQLLEELTLLQPSAALEAVQRWLAAQKLDVACSALKKEIASDPSKWSPPSSTSAAGTSASSGTSTRPGRLFDTEPIDPASVPSVLLTKPDPVFFGERDDKKREGAATEEFALTVHYDALTSGLESEPHFRVEEKQIIAGRYVVIQYLGSGTFCHTVQCEDLRAGPSSRHRFVCVKVSKNTKDILDQNLWEVKLLKLLSRRIDSEQRALLPALLNVFYYRETLFIVYELLRDNLYHIYKYIEECALPKYFTCQRLREVARQCLQTLAVLHAQHVIHCDLKPENILIQSLTACQVKVIDYGNAYLHHDQRCSYVQSRAYRAPEVVLGHAYSTKVDLWSFGCILMELLTNRLLFDNRSVQSLLASHIALLGPFPKRLVEEGQLSEYYFEHMGSSSHPQTLVGKHDGRLCRMKPTSTSLEALCERHGADDPNFASFIRQLLALDPVERATAEKALQHPFLRDTSPCPPYKLTTADRSGEAGQRLLHKYRSLENVESPTRLTGSASFPSAIDAALLNDDDVPGPATPTSFREQCYIDRERLEKKRSRKSGASRWGGSSNSKDEPPANLDGMALSPDPVGPKTPASTDPLKKGRA</sequence>
<keyword evidence="9" id="KW-1185">Reference proteome</keyword>
<dbReference type="InterPro" id="IPR050494">
    <property type="entry name" value="Ser_Thr_dual-spec_kinase"/>
</dbReference>
<accession>A0A0M0J5D5</accession>
<evidence type="ECO:0000313" key="9">
    <source>
        <dbReference type="Proteomes" id="UP000037460"/>
    </source>
</evidence>
<dbReference type="SMART" id="SM00220">
    <property type="entry name" value="S_TKc"/>
    <property type="match status" value="1"/>
</dbReference>